<sequence>MATLSLKSRVVAAPKGLKVVGLSSPSFTPAVTPSLKQACEPLRSTFQVASKTSVNGRRDKFTVFAQAVTTTPETEAEADTTAEATVPETSDDAPAPAVKSKKLTTRVKHIMEILNKDAVEAANAEKVIPDIRPGDVIQLRIEVPENKRRVSLLRGIVISRRNAGINTTFRIRRVIAGVGVEMVFPLYSPNIKEIKVVDKRKVRRAKLFYLRDKIARMSSC</sequence>
<reference evidence="5" key="1">
    <citation type="submission" date="2020-06" db="EMBL/GenBank/DDBJ databases">
        <title>WGS assembly of Ceratodon purpureus strain R40.</title>
        <authorList>
            <person name="Carey S.B."/>
            <person name="Jenkins J."/>
            <person name="Shu S."/>
            <person name="Lovell J.T."/>
            <person name="Sreedasyam A."/>
            <person name="Maumus F."/>
            <person name="Tiley G.P."/>
            <person name="Fernandez-Pozo N."/>
            <person name="Barry K."/>
            <person name="Chen C."/>
            <person name="Wang M."/>
            <person name="Lipzen A."/>
            <person name="Daum C."/>
            <person name="Saski C.A."/>
            <person name="Payton A.C."/>
            <person name="Mcbreen J.C."/>
            <person name="Conrad R.E."/>
            <person name="Kollar L.M."/>
            <person name="Olsson S."/>
            <person name="Huttunen S."/>
            <person name="Landis J.B."/>
            <person name="Wickett N.J."/>
            <person name="Johnson M.G."/>
            <person name="Rensing S.A."/>
            <person name="Grimwood J."/>
            <person name="Schmutz J."/>
            <person name="Mcdaniel S.F."/>
        </authorList>
    </citation>
    <scope>NUCLEOTIDE SEQUENCE</scope>
    <source>
        <strain evidence="5">R40</strain>
    </source>
</reference>
<dbReference type="GO" id="GO:0005840">
    <property type="term" value="C:ribosome"/>
    <property type="evidence" value="ECO:0007669"/>
    <property type="project" value="UniProtKB-KW"/>
</dbReference>
<dbReference type="PRINTS" id="PR00061">
    <property type="entry name" value="RIBOSOMALL19"/>
</dbReference>
<dbReference type="Proteomes" id="UP000822688">
    <property type="component" value="Chromosome 12"/>
</dbReference>
<keyword evidence="2" id="KW-0689">Ribosomal protein</keyword>
<dbReference type="AlphaFoldDB" id="A0A8T0G7I3"/>
<evidence type="ECO:0000313" key="5">
    <source>
        <dbReference type="EMBL" id="KAG0555286.1"/>
    </source>
</evidence>
<keyword evidence="6" id="KW-1185">Reference proteome</keyword>
<dbReference type="PANTHER" id="PTHR15680">
    <property type="entry name" value="RIBOSOMAL PROTEIN L19"/>
    <property type="match status" value="1"/>
</dbReference>
<gene>
    <name evidence="5" type="ORF">KC19_12G158300</name>
</gene>
<feature type="region of interest" description="Disordered" evidence="4">
    <location>
        <begin position="70"/>
        <end position="98"/>
    </location>
</feature>
<dbReference type="InterPro" id="IPR038657">
    <property type="entry name" value="Ribosomal_bL19_sf"/>
</dbReference>
<evidence type="ECO:0000256" key="2">
    <source>
        <dbReference type="ARBA" id="ARBA00022980"/>
    </source>
</evidence>
<dbReference type="EMBL" id="CM026433">
    <property type="protein sequence ID" value="KAG0555286.1"/>
    <property type="molecule type" value="Genomic_DNA"/>
</dbReference>
<evidence type="ECO:0008006" key="7">
    <source>
        <dbReference type="Google" id="ProtNLM"/>
    </source>
</evidence>
<dbReference type="InterPro" id="IPR008991">
    <property type="entry name" value="Translation_prot_SH3-like_sf"/>
</dbReference>
<dbReference type="GO" id="GO:0003735">
    <property type="term" value="F:structural constituent of ribosome"/>
    <property type="evidence" value="ECO:0007669"/>
    <property type="project" value="InterPro"/>
</dbReference>
<keyword evidence="3" id="KW-0687">Ribonucleoprotein</keyword>
<dbReference type="GO" id="GO:1990904">
    <property type="term" value="C:ribonucleoprotein complex"/>
    <property type="evidence" value="ECO:0007669"/>
    <property type="project" value="UniProtKB-KW"/>
</dbReference>
<dbReference type="GO" id="GO:0006412">
    <property type="term" value="P:translation"/>
    <property type="evidence" value="ECO:0007669"/>
    <property type="project" value="InterPro"/>
</dbReference>
<dbReference type="Gene3D" id="2.30.30.790">
    <property type="match status" value="1"/>
</dbReference>
<dbReference type="PANTHER" id="PTHR15680:SF9">
    <property type="entry name" value="LARGE RIBOSOMAL SUBUNIT PROTEIN BL19M"/>
    <property type="match status" value="1"/>
</dbReference>
<dbReference type="InterPro" id="IPR001857">
    <property type="entry name" value="Ribosomal_bL19"/>
</dbReference>
<comment type="caution">
    <text evidence="5">The sequence shown here is derived from an EMBL/GenBank/DDBJ whole genome shotgun (WGS) entry which is preliminary data.</text>
</comment>
<accession>A0A8T0G7I3</accession>
<name>A0A8T0G7I3_CERPU</name>
<comment type="similarity">
    <text evidence="1">Belongs to the bacterial ribosomal protein bL19 family.</text>
</comment>
<dbReference type="Pfam" id="PF01245">
    <property type="entry name" value="Ribosomal_L19"/>
    <property type="match status" value="1"/>
</dbReference>
<protein>
    <recommendedName>
        <fullName evidence="7">Ribosomal protein L19</fullName>
    </recommendedName>
</protein>
<dbReference type="NCBIfam" id="TIGR01024">
    <property type="entry name" value="rplS_bact"/>
    <property type="match status" value="1"/>
</dbReference>
<organism evidence="5 6">
    <name type="scientific">Ceratodon purpureus</name>
    <name type="common">Fire moss</name>
    <name type="synonym">Dicranum purpureum</name>
    <dbReference type="NCBI Taxonomy" id="3225"/>
    <lineage>
        <taxon>Eukaryota</taxon>
        <taxon>Viridiplantae</taxon>
        <taxon>Streptophyta</taxon>
        <taxon>Embryophyta</taxon>
        <taxon>Bryophyta</taxon>
        <taxon>Bryophytina</taxon>
        <taxon>Bryopsida</taxon>
        <taxon>Dicranidae</taxon>
        <taxon>Pseudoditrichales</taxon>
        <taxon>Ditrichaceae</taxon>
        <taxon>Ceratodon</taxon>
    </lineage>
</organism>
<dbReference type="SUPFAM" id="SSF50104">
    <property type="entry name" value="Translation proteins SH3-like domain"/>
    <property type="match status" value="1"/>
</dbReference>
<evidence type="ECO:0000313" key="6">
    <source>
        <dbReference type="Proteomes" id="UP000822688"/>
    </source>
</evidence>
<evidence type="ECO:0000256" key="3">
    <source>
        <dbReference type="ARBA" id="ARBA00023274"/>
    </source>
</evidence>
<evidence type="ECO:0000256" key="4">
    <source>
        <dbReference type="SAM" id="MobiDB-lite"/>
    </source>
</evidence>
<proteinExistence type="inferred from homology"/>
<dbReference type="FunFam" id="2.30.30.790:FF:000003">
    <property type="entry name" value="50S ribosomal protein L19, chloroplastic"/>
    <property type="match status" value="1"/>
</dbReference>
<evidence type="ECO:0000256" key="1">
    <source>
        <dbReference type="ARBA" id="ARBA00005781"/>
    </source>
</evidence>